<evidence type="ECO:0000256" key="1">
    <source>
        <dbReference type="SAM" id="MobiDB-lite"/>
    </source>
</evidence>
<dbReference type="RefSeq" id="WP_354555939.1">
    <property type="nucleotide sequence ID" value="NZ_JBEPMB010000002.1"/>
</dbReference>
<reference evidence="2 3" key="1">
    <citation type="submission" date="2024-06" db="EMBL/GenBank/DDBJ databases">
        <title>Genomic Encyclopedia of Type Strains, Phase IV (KMG-IV): sequencing the most valuable type-strain genomes for metagenomic binning, comparative biology and taxonomic classification.</title>
        <authorList>
            <person name="Goeker M."/>
        </authorList>
    </citation>
    <scope>NUCLEOTIDE SEQUENCE [LARGE SCALE GENOMIC DNA]</scope>
    <source>
        <strain evidence="2 3">DSM 29780</strain>
    </source>
</reference>
<gene>
    <name evidence="2" type="ORF">ABID16_001726</name>
</gene>
<feature type="region of interest" description="Disordered" evidence="1">
    <location>
        <begin position="61"/>
        <end position="93"/>
    </location>
</feature>
<name>A0ABV2IY14_9HYPH</name>
<proteinExistence type="predicted"/>
<evidence type="ECO:0000313" key="2">
    <source>
        <dbReference type="EMBL" id="MET3613397.1"/>
    </source>
</evidence>
<protein>
    <submittedName>
        <fullName evidence="2">Uncharacterized protein</fullName>
    </submittedName>
</protein>
<keyword evidence="3" id="KW-1185">Reference proteome</keyword>
<dbReference type="Proteomes" id="UP001549047">
    <property type="component" value="Unassembled WGS sequence"/>
</dbReference>
<accession>A0ABV2IY14</accession>
<evidence type="ECO:0000313" key="3">
    <source>
        <dbReference type="Proteomes" id="UP001549047"/>
    </source>
</evidence>
<organism evidence="2 3">
    <name type="scientific">Rhizobium aquaticum</name>
    <dbReference type="NCBI Taxonomy" id="1549636"/>
    <lineage>
        <taxon>Bacteria</taxon>
        <taxon>Pseudomonadati</taxon>
        <taxon>Pseudomonadota</taxon>
        <taxon>Alphaproteobacteria</taxon>
        <taxon>Hyphomicrobiales</taxon>
        <taxon>Rhizobiaceae</taxon>
        <taxon>Rhizobium/Agrobacterium group</taxon>
        <taxon>Rhizobium</taxon>
    </lineage>
</organism>
<comment type="caution">
    <text evidence="2">The sequence shown here is derived from an EMBL/GenBank/DDBJ whole genome shotgun (WGS) entry which is preliminary data.</text>
</comment>
<dbReference type="EMBL" id="JBEPMB010000002">
    <property type="protein sequence ID" value="MET3613397.1"/>
    <property type="molecule type" value="Genomic_DNA"/>
</dbReference>
<feature type="compositionally biased region" description="Basic and acidic residues" evidence="1">
    <location>
        <begin position="66"/>
        <end position="84"/>
    </location>
</feature>
<sequence length="93" mass="10361">MVSNSTPNDHGPSDAALLRALLRRADYVTSDLDAAHGPDKDRERIMIGRIEDGMILQADYPVSDRQAARDTGNDLSRWEEDGGSCRHGHPRYQ</sequence>